<dbReference type="GO" id="GO:0003777">
    <property type="term" value="F:microtubule motor activity"/>
    <property type="evidence" value="ECO:0007669"/>
    <property type="project" value="InterPro"/>
</dbReference>
<keyword evidence="7" id="KW-1185">Reference proteome</keyword>
<name>A0A2U1MPT8_ARTAN</name>
<sequence length="205" mass="23639">MFIMDEGIQNLLVHVSSKNKDLGNRTLSSNGKFNWEFREGIGDSTVFKGNFFWMNPDNTPLKELDFNVFDTFVAERCRGNIFVERKCFWLVKQDGAYFAKDNPSDWQLMYADKEKASNVAMIKVVVHKRPLNKKELAKKEKDIISIAPYFGSLTVYESKVKVDLTEYVKKHGFVFDAVMNEDVTNDEVGLGNCVINCHFALFMIY</sequence>
<gene>
    <name evidence="6" type="ORF">CTI12_AA354150</name>
</gene>
<dbReference type="STRING" id="35608.A0A2U1MPT8"/>
<dbReference type="InterPro" id="IPR036961">
    <property type="entry name" value="Kinesin_motor_dom_sf"/>
</dbReference>
<evidence type="ECO:0000256" key="4">
    <source>
        <dbReference type="ARBA" id="ARBA00022525"/>
    </source>
</evidence>
<protein>
    <submittedName>
        <fullName evidence="6">Kinesin, motor domain-containing protein</fullName>
    </submittedName>
</protein>
<dbReference type="OrthoDB" id="1722792at2759"/>
<dbReference type="GO" id="GO:0060320">
    <property type="term" value="P:rejection of self pollen"/>
    <property type="evidence" value="ECO:0007669"/>
    <property type="project" value="UniProtKB-KW"/>
</dbReference>
<evidence type="ECO:0000256" key="5">
    <source>
        <dbReference type="ARBA" id="ARBA00022729"/>
    </source>
</evidence>
<accession>A0A2U1MPT8</accession>
<organism evidence="6 7">
    <name type="scientific">Artemisia annua</name>
    <name type="common">Sweet wormwood</name>
    <dbReference type="NCBI Taxonomy" id="35608"/>
    <lineage>
        <taxon>Eukaryota</taxon>
        <taxon>Viridiplantae</taxon>
        <taxon>Streptophyta</taxon>
        <taxon>Embryophyta</taxon>
        <taxon>Tracheophyta</taxon>
        <taxon>Spermatophyta</taxon>
        <taxon>Magnoliopsida</taxon>
        <taxon>eudicotyledons</taxon>
        <taxon>Gunneridae</taxon>
        <taxon>Pentapetalae</taxon>
        <taxon>asterids</taxon>
        <taxon>campanulids</taxon>
        <taxon>Asterales</taxon>
        <taxon>Asteraceae</taxon>
        <taxon>Asteroideae</taxon>
        <taxon>Anthemideae</taxon>
        <taxon>Artemisiinae</taxon>
        <taxon>Artemisia</taxon>
    </lineage>
</organism>
<reference evidence="6 7" key="1">
    <citation type="journal article" date="2018" name="Mol. Plant">
        <title>The genome of Artemisia annua provides insight into the evolution of Asteraceae family and artemisinin biosynthesis.</title>
        <authorList>
            <person name="Shen Q."/>
            <person name="Zhang L."/>
            <person name="Liao Z."/>
            <person name="Wang S."/>
            <person name="Yan T."/>
            <person name="Shi P."/>
            <person name="Liu M."/>
            <person name="Fu X."/>
            <person name="Pan Q."/>
            <person name="Wang Y."/>
            <person name="Lv Z."/>
            <person name="Lu X."/>
            <person name="Zhang F."/>
            <person name="Jiang W."/>
            <person name="Ma Y."/>
            <person name="Chen M."/>
            <person name="Hao X."/>
            <person name="Li L."/>
            <person name="Tang Y."/>
            <person name="Lv G."/>
            <person name="Zhou Y."/>
            <person name="Sun X."/>
            <person name="Brodelius P.E."/>
            <person name="Rose J.K.C."/>
            <person name="Tang K."/>
        </authorList>
    </citation>
    <scope>NUCLEOTIDE SEQUENCE [LARGE SCALE GENOMIC DNA]</scope>
    <source>
        <strain evidence="7">cv. Huhao1</strain>
        <tissue evidence="6">Leaf</tissue>
    </source>
</reference>
<dbReference type="EMBL" id="PKPP01004672">
    <property type="protein sequence ID" value="PWA63285.1"/>
    <property type="molecule type" value="Genomic_DNA"/>
</dbReference>
<evidence type="ECO:0000313" key="6">
    <source>
        <dbReference type="EMBL" id="PWA63285.1"/>
    </source>
</evidence>
<comment type="caution">
    <text evidence="6">The sequence shown here is derived from an EMBL/GenBank/DDBJ whole genome shotgun (WGS) entry which is preliminary data.</text>
</comment>
<dbReference type="InterPro" id="IPR027640">
    <property type="entry name" value="Kinesin-like_fam"/>
</dbReference>
<dbReference type="InterPro" id="IPR010264">
    <property type="entry name" value="Self-incomp_S1"/>
</dbReference>
<evidence type="ECO:0000256" key="2">
    <source>
        <dbReference type="ARBA" id="ARBA00005581"/>
    </source>
</evidence>
<comment type="similarity">
    <text evidence="2">Belongs to the plant self-incompatibility (S1) protein family.</text>
</comment>
<keyword evidence="4" id="KW-0964">Secreted</keyword>
<evidence type="ECO:0000313" key="7">
    <source>
        <dbReference type="Proteomes" id="UP000245207"/>
    </source>
</evidence>
<dbReference type="GO" id="GO:0005576">
    <property type="term" value="C:extracellular region"/>
    <property type="evidence" value="ECO:0007669"/>
    <property type="project" value="UniProtKB-SubCell"/>
</dbReference>
<dbReference type="PANTHER" id="PTHR47971">
    <property type="entry name" value="KINESIN-RELATED PROTEIN 6"/>
    <property type="match status" value="1"/>
</dbReference>
<keyword evidence="5" id="KW-0732">Signal</keyword>
<evidence type="ECO:0000256" key="3">
    <source>
        <dbReference type="ARBA" id="ARBA00022471"/>
    </source>
</evidence>
<dbReference type="Pfam" id="PF05938">
    <property type="entry name" value="Self-incomp_S1"/>
    <property type="match status" value="1"/>
</dbReference>
<keyword evidence="3" id="KW-0713">Self-incompatibility</keyword>
<dbReference type="GO" id="GO:0007018">
    <property type="term" value="P:microtubule-based movement"/>
    <property type="evidence" value="ECO:0007669"/>
    <property type="project" value="InterPro"/>
</dbReference>
<dbReference type="GO" id="GO:0005874">
    <property type="term" value="C:microtubule"/>
    <property type="evidence" value="ECO:0007669"/>
    <property type="project" value="TreeGrafter"/>
</dbReference>
<proteinExistence type="inferred from homology"/>
<dbReference type="InterPro" id="IPR027417">
    <property type="entry name" value="P-loop_NTPase"/>
</dbReference>
<dbReference type="Gene3D" id="3.40.850.10">
    <property type="entry name" value="Kinesin motor domain"/>
    <property type="match status" value="1"/>
</dbReference>
<dbReference type="Proteomes" id="UP000245207">
    <property type="component" value="Unassembled WGS sequence"/>
</dbReference>
<comment type="subcellular location">
    <subcellularLocation>
        <location evidence="1">Secreted</location>
    </subcellularLocation>
</comment>
<evidence type="ECO:0000256" key="1">
    <source>
        <dbReference type="ARBA" id="ARBA00004613"/>
    </source>
</evidence>
<dbReference type="AlphaFoldDB" id="A0A2U1MPT8"/>
<dbReference type="PANTHER" id="PTHR47971:SF26">
    <property type="entry name" value="KINESIN-LIKE PROTEIN"/>
    <property type="match status" value="1"/>
</dbReference>
<dbReference type="GO" id="GO:0007019">
    <property type="term" value="P:microtubule depolymerization"/>
    <property type="evidence" value="ECO:0007669"/>
    <property type="project" value="TreeGrafter"/>
</dbReference>
<dbReference type="SUPFAM" id="SSF52540">
    <property type="entry name" value="P-loop containing nucleoside triphosphate hydrolases"/>
    <property type="match status" value="1"/>
</dbReference>